<dbReference type="Gene3D" id="3.40.1480.10">
    <property type="entry name" value="MOFRL domain"/>
    <property type="match status" value="1"/>
</dbReference>
<dbReference type="SUPFAM" id="SSF82544">
    <property type="entry name" value="GckA/TtuD-like"/>
    <property type="match status" value="1"/>
</dbReference>
<proteinExistence type="predicted"/>
<feature type="domain" description="MOFRL-associated" evidence="2">
    <location>
        <begin position="25"/>
        <end position="228"/>
    </location>
</feature>
<evidence type="ECO:0000259" key="2">
    <source>
        <dbReference type="Pfam" id="PF13660"/>
    </source>
</evidence>
<dbReference type="Pfam" id="PF13660">
    <property type="entry name" value="DUF4147"/>
    <property type="match status" value="1"/>
</dbReference>
<accession>A0A9Y2IBE4</accession>
<name>A0A9Y2IBE4_9PSEU</name>
<dbReference type="InterPro" id="IPR025286">
    <property type="entry name" value="MOFRL_assoc_dom"/>
</dbReference>
<protein>
    <submittedName>
        <fullName evidence="3">DUF4147 domain-containing protein</fullName>
    </submittedName>
</protein>
<evidence type="ECO:0000313" key="4">
    <source>
        <dbReference type="Proteomes" id="UP001236014"/>
    </source>
</evidence>
<dbReference type="Proteomes" id="UP001236014">
    <property type="component" value="Chromosome"/>
</dbReference>
<dbReference type="GO" id="GO:0008887">
    <property type="term" value="F:glycerate kinase activity"/>
    <property type="evidence" value="ECO:0007669"/>
    <property type="project" value="InterPro"/>
</dbReference>
<reference evidence="3 4" key="1">
    <citation type="submission" date="2023-06" db="EMBL/GenBank/DDBJ databases">
        <authorList>
            <person name="Oyuntsetseg B."/>
            <person name="Kim S.B."/>
        </authorList>
    </citation>
    <scope>NUCLEOTIDE SEQUENCE [LARGE SCALE GENOMIC DNA]</scope>
    <source>
        <strain evidence="3 4">2-15</strain>
    </source>
</reference>
<dbReference type="Gene3D" id="3.40.50.10180">
    <property type="entry name" value="Glycerate kinase, MOFRL-like N-terminal domain"/>
    <property type="match status" value="1"/>
</dbReference>
<dbReference type="KEGG" id="acab:QRX50_37065"/>
<dbReference type="EMBL" id="CP127294">
    <property type="protein sequence ID" value="WIX76987.1"/>
    <property type="molecule type" value="Genomic_DNA"/>
</dbReference>
<sequence>MGSLAATLIPARVDSAADPALAVALRIAQAGCGAVAADKVMERGAREIGLANHAESGRLIVIVLGKAARGALSGLQRALKGKIHSSFAVGGTGYPVPGQANAYALGDHPLPAENSTRAARSLREFVSAQALTSRDVVAVAVTGGATAMLSETIAPLWPGDLAAVSRLLLRSGLDVTIVNAVRRTCAPLLAGGLLDLLAPAQCVGLVLTDNVQVGLTGVGSGPTFATELDLPFVRYVVANEVRDDGVRARVLAAVDRVSSRRGFGVKHSNHEVGGPGLALSAMIGEGRAHGLAVESLGAAVQGDVELVARTFADRLLTSGTNPGRPVAVLGCGEVTVTVRGSGRGGRCQELALRLAQAYSGGNAFTFVAAATDGADYLPGVSGAWVSHETSSKAASRCLDIPALLRANDSYRAHDALGQVLTGPSGASNTCDVYVGISGLP</sequence>
<gene>
    <name evidence="3" type="ORF">QRX50_37065</name>
</gene>
<dbReference type="RefSeq" id="WP_285967732.1">
    <property type="nucleotide sequence ID" value="NZ_CP127294.1"/>
</dbReference>
<dbReference type="PANTHER" id="PTHR12227">
    <property type="entry name" value="GLYCERATE KINASE"/>
    <property type="match status" value="1"/>
</dbReference>
<evidence type="ECO:0000313" key="3">
    <source>
        <dbReference type="EMBL" id="WIX76987.1"/>
    </source>
</evidence>
<dbReference type="PANTHER" id="PTHR12227:SF0">
    <property type="entry name" value="GLYCERATE KINASE"/>
    <property type="match status" value="1"/>
</dbReference>
<evidence type="ECO:0000259" key="1">
    <source>
        <dbReference type="Pfam" id="PF05161"/>
    </source>
</evidence>
<organism evidence="3 4">
    <name type="scientific">Amycolatopsis carbonis</name>
    <dbReference type="NCBI Taxonomy" id="715471"/>
    <lineage>
        <taxon>Bacteria</taxon>
        <taxon>Bacillati</taxon>
        <taxon>Actinomycetota</taxon>
        <taxon>Actinomycetes</taxon>
        <taxon>Pseudonocardiales</taxon>
        <taxon>Pseudonocardiaceae</taxon>
        <taxon>Amycolatopsis</taxon>
    </lineage>
</organism>
<dbReference type="Pfam" id="PF05161">
    <property type="entry name" value="MOFRL"/>
    <property type="match status" value="1"/>
</dbReference>
<dbReference type="InterPro" id="IPR007835">
    <property type="entry name" value="MOFRL"/>
</dbReference>
<feature type="domain" description="MOFRL" evidence="1">
    <location>
        <begin position="327"/>
        <end position="425"/>
    </location>
</feature>
<dbReference type="AlphaFoldDB" id="A0A9Y2IBE4"/>
<keyword evidence="4" id="KW-1185">Reference proteome</keyword>
<dbReference type="GO" id="GO:0005737">
    <property type="term" value="C:cytoplasm"/>
    <property type="evidence" value="ECO:0007669"/>
    <property type="project" value="TreeGrafter"/>
</dbReference>
<dbReference type="InterPro" id="IPR037035">
    <property type="entry name" value="GK-like_C_sf"/>
</dbReference>
<dbReference type="InterPro" id="IPR039760">
    <property type="entry name" value="MOFRL_protein"/>
</dbReference>
<dbReference type="InterPro" id="IPR038614">
    <property type="entry name" value="GK_N_sf"/>
</dbReference>